<dbReference type="CDD" id="cd00487">
    <property type="entry name" value="Pep_deformylase"/>
    <property type="match status" value="1"/>
</dbReference>
<dbReference type="EMBL" id="CP043538">
    <property type="protein sequence ID" value="QGY02419.1"/>
    <property type="molecule type" value="Genomic_DNA"/>
</dbReference>
<comment type="similarity">
    <text evidence="1 2">Belongs to the polypeptide deformylase family.</text>
</comment>
<reference evidence="3 4" key="2">
    <citation type="journal article" date="2013" name="Genome Announc.">
        <title>Draft Genome Sequence of Methylobacterium mesophilicum Strain SR1.6/6, Isolated from Citrus sinensis.</title>
        <authorList>
            <person name="Marinho Almeida D."/>
            <person name="Dini-Andreote F."/>
            <person name="Camargo Neves A.A."/>
            <person name="Juca Ramos R.T."/>
            <person name="Andreote F.D."/>
            <person name="Carneiro A.R."/>
            <person name="Oliveira de Souza Lima A."/>
            <person name="Caracciolo Gomes de Sa P.H."/>
            <person name="Ribeiro Barbosa M.S."/>
            <person name="Araujo W.L."/>
            <person name="Silva A."/>
        </authorList>
    </citation>
    <scope>NUCLEOTIDE SEQUENCE [LARGE SCALE GENOMIC DNA]</scope>
    <source>
        <strain evidence="3 4">SR1.6/6</strain>
    </source>
</reference>
<protein>
    <recommendedName>
        <fullName evidence="2">Peptide deformylase-like</fullName>
    </recommendedName>
    <alternativeName>
        <fullName evidence="2">Polypeptide deformylase-like</fullName>
    </alternativeName>
</protein>
<gene>
    <name evidence="3" type="ORF">MMSR116_11440</name>
</gene>
<name>A0A6B9FKE1_9HYPH</name>
<dbReference type="NCBIfam" id="TIGR00079">
    <property type="entry name" value="pept_deformyl"/>
    <property type="match status" value="1"/>
</dbReference>
<dbReference type="NCBIfam" id="NF009484">
    <property type="entry name" value="PRK12846.1-5"/>
    <property type="match status" value="1"/>
</dbReference>
<comment type="caution">
    <text evidence="2">Lacks conserved residue(s) required for the propagation of feature annotation.</text>
</comment>
<dbReference type="Proteomes" id="UP000012488">
    <property type="component" value="Chromosome"/>
</dbReference>
<dbReference type="PIRSF" id="PIRSF004749">
    <property type="entry name" value="Pep_def"/>
    <property type="match status" value="1"/>
</dbReference>
<dbReference type="Pfam" id="PF01327">
    <property type="entry name" value="Pep_deformylase"/>
    <property type="match status" value="1"/>
</dbReference>
<accession>A0A6B9FKE1</accession>
<reference evidence="3 4" key="1">
    <citation type="journal article" date="2012" name="Genet. Mol. Biol.">
        <title>Analysis of 16S rRNA and mxaF genes revealing insights into Methylobacterium niche-specific plant association.</title>
        <authorList>
            <person name="Dourado M.N."/>
            <person name="Andreote F.D."/>
            <person name="Dini-Andreote F."/>
            <person name="Conti R."/>
            <person name="Araujo J.M."/>
            <person name="Araujo W.L."/>
        </authorList>
    </citation>
    <scope>NUCLEOTIDE SEQUENCE [LARGE SCALE GENOMIC DNA]</scope>
    <source>
        <strain evidence="3 4">SR1.6/6</strain>
    </source>
</reference>
<evidence type="ECO:0000256" key="1">
    <source>
        <dbReference type="ARBA" id="ARBA00010759"/>
    </source>
</evidence>
<dbReference type="RefSeq" id="WP_010683061.1">
    <property type="nucleotide sequence ID" value="NZ_CP043538.1"/>
</dbReference>
<evidence type="ECO:0000313" key="4">
    <source>
        <dbReference type="Proteomes" id="UP000012488"/>
    </source>
</evidence>
<dbReference type="Gene3D" id="3.90.45.10">
    <property type="entry name" value="Peptide deformylase"/>
    <property type="match status" value="1"/>
</dbReference>
<dbReference type="PANTHER" id="PTHR10458">
    <property type="entry name" value="PEPTIDE DEFORMYLASE"/>
    <property type="match status" value="1"/>
</dbReference>
<dbReference type="InterPro" id="IPR023635">
    <property type="entry name" value="Peptide_deformylase"/>
</dbReference>
<dbReference type="PRINTS" id="PR01576">
    <property type="entry name" value="PDEFORMYLASE"/>
</dbReference>
<dbReference type="SUPFAM" id="SSF56420">
    <property type="entry name" value="Peptide deformylase"/>
    <property type="match status" value="1"/>
</dbReference>
<dbReference type="KEGG" id="mmes:MMSR116_11440"/>
<dbReference type="InterPro" id="IPR036821">
    <property type="entry name" value="Peptide_deformylase_sf"/>
</dbReference>
<dbReference type="GO" id="GO:0042586">
    <property type="term" value="F:peptide deformylase activity"/>
    <property type="evidence" value="ECO:0007669"/>
    <property type="project" value="InterPro"/>
</dbReference>
<proteinExistence type="inferred from homology"/>
<dbReference type="OrthoDB" id="9804313at2"/>
<dbReference type="HAMAP" id="MF_00163">
    <property type="entry name" value="Pep_deformylase"/>
    <property type="match status" value="1"/>
</dbReference>
<sequence>MPARPLVLYPDPGLSRPADPVETFGAGLKALVEDVSDTLRAASAIGLTAPHIGVPARVVVIRMSPEERPHCYVNPMLLWTSAGTATHEEGSVSMPGMRERITRPAAVRFGYSDLDGSVHEAEADGFLAAVVQHEIDQLDGIFWIDRLSRLKRERLLKRFSKVRPSMERSFEAGGERLKTGS</sequence>
<dbReference type="AlphaFoldDB" id="A0A6B9FKE1"/>
<evidence type="ECO:0000256" key="2">
    <source>
        <dbReference type="HAMAP-Rule" id="MF_00163"/>
    </source>
</evidence>
<keyword evidence="3" id="KW-0378">Hydrolase</keyword>
<dbReference type="PANTHER" id="PTHR10458:SF22">
    <property type="entry name" value="PEPTIDE DEFORMYLASE"/>
    <property type="match status" value="1"/>
</dbReference>
<organism evidence="3 4">
    <name type="scientific">Methylobacterium mesophilicum SR1.6/6</name>
    <dbReference type="NCBI Taxonomy" id="908290"/>
    <lineage>
        <taxon>Bacteria</taxon>
        <taxon>Pseudomonadati</taxon>
        <taxon>Pseudomonadota</taxon>
        <taxon>Alphaproteobacteria</taxon>
        <taxon>Hyphomicrobiales</taxon>
        <taxon>Methylobacteriaceae</taxon>
        <taxon>Methylobacterium</taxon>
    </lineage>
</organism>
<feature type="active site" evidence="2">
    <location>
        <position position="134"/>
    </location>
</feature>
<evidence type="ECO:0000313" key="3">
    <source>
        <dbReference type="EMBL" id="QGY02419.1"/>
    </source>
</evidence>